<feature type="domain" description="Histidine kinase" evidence="5">
    <location>
        <begin position="407"/>
        <end position="500"/>
    </location>
</feature>
<keyword evidence="2 7" id="KW-0418">Kinase</keyword>
<dbReference type="PROSITE" id="PS50112">
    <property type="entry name" value="PAS"/>
    <property type="match status" value="1"/>
</dbReference>
<dbReference type="InterPro" id="IPR005467">
    <property type="entry name" value="His_kinase_dom"/>
</dbReference>
<feature type="region of interest" description="Disordered" evidence="4">
    <location>
        <begin position="444"/>
        <end position="463"/>
    </location>
</feature>
<evidence type="ECO:0000259" key="6">
    <source>
        <dbReference type="PROSITE" id="PS50112"/>
    </source>
</evidence>
<dbReference type="PROSITE" id="PS50109">
    <property type="entry name" value="HIS_KIN"/>
    <property type="match status" value="1"/>
</dbReference>
<name>A0ABV1K6T3_9PSEU</name>
<dbReference type="Gene3D" id="1.20.5.1930">
    <property type="match status" value="1"/>
</dbReference>
<dbReference type="Gene3D" id="3.30.565.10">
    <property type="entry name" value="Histidine kinase-like ATPase, C-terminal domain"/>
    <property type="match status" value="1"/>
</dbReference>
<dbReference type="EMBL" id="JBEDNQ010000001">
    <property type="protein sequence ID" value="MEQ3549553.1"/>
    <property type="molecule type" value="Genomic_DNA"/>
</dbReference>
<dbReference type="GO" id="GO:0016301">
    <property type="term" value="F:kinase activity"/>
    <property type="evidence" value="ECO:0007669"/>
    <property type="project" value="UniProtKB-KW"/>
</dbReference>
<dbReference type="SMART" id="SM00387">
    <property type="entry name" value="HATPase_c"/>
    <property type="match status" value="1"/>
</dbReference>
<dbReference type="InterPro" id="IPR036890">
    <property type="entry name" value="HATPase_C_sf"/>
</dbReference>
<proteinExistence type="predicted"/>
<evidence type="ECO:0000259" key="5">
    <source>
        <dbReference type="PROSITE" id="PS50109"/>
    </source>
</evidence>
<dbReference type="NCBIfam" id="TIGR00229">
    <property type="entry name" value="sensory_box"/>
    <property type="match status" value="1"/>
</dbReference>
<dbReference type="CDD" id="cd16917">
    <property type="entry name" value="HATPase_UhpB-NarQ-NarX-like"/>
    <property type="match status" value="1"/>
</dbReference>
<dbReference type="InterPro" id="IPR050482">
    <property type="entry name" value="Sensor_HK_TwoCompSys"/>
</dbReference>
<dbReference type="InterPro" id="IPR000014">
    <property type="entry name" value="PAS"/>
</dbReference>
<feature type="domain" description="PAS" evidence="6">
    <location>
        <begin position="11"/>
        <end position="56"/>
    </location>
</feature>
<dbReference type="SMART" id="SM00065">
    <property type="entry name" value="GAF"/>
    <property type="match status" value="1"/>
</dbReference>
<sequence>MHDDVADRVGTGTGLSALVEVCADGLALLDTDERFALVNGSACRLLGIGEAELLGRRSPFVTRDDGGGAPRLLRWTTSDGRRRDLEYRCAARPGGGYAVWFGDVTDELRSRERLTAIVRAASSVAEAGSLAGTLDAVASEIVQTAHISAVQILAIDDPAADLRVLGMAGFGAAPEFVARLGACRRLGADIRFLSAFVSAEPVVVPHRRPAIMSDPAWAPLHEIMDRPDWDAFVAMPMTVRGGTIGVINAYYEPGEDPSPSSLAFLEAMADHAAVAVDTARLLDQTRADARSAERRRLARDVHDSVVQELFSMRMQARALRSRLDRGGVDPQHVRDAAIELSDLSARALADLRLLVQELRPAGPGTRDLIRAVRTHAASVSARAELLVDVRADDAMPLDADPDAVEDLYRIIGEAVHNAVKHGPPDAVRVGIERTGTDLVLEIGDDGPADDRADRPGPPGGGLGLGLVSMRERAERWGGELVAGPRDGGGWTVRASVPLARLETAPREPGQR</sequence>
<dbReference type="InterPro" id="IPR029016">
    <property type="entry name" value="GAF-like_dom_sf"/>
</dbReference>
<evidence type="ECO:0000313" key="7">
    <source>
        <dbReference type="EMBL" id="MEQ3549553.1"/>
    </source>
</evidence>
<dbReference type="Gene3D" id="3.30.450.40">
    <property type="match status" value="1"/>
</dbReference>
<dbReference type="InterPro" id="IPR003594">
    <property type="entry name" value="HATPase_dom"/>
</dbReference>
<dbReference type="PANTHER" id="PTHR24421:SF61">
    <property type="entry name" value="OXYGEN SENSOR HISTIDINE KINASE NREB"/>
    <property type="match status" value="1"/>
</dbReference>
<evidence type="ECO:0000256" key="2">
    <source>
        <dbReference type="ARBA" id="ARBA00022777"/>
    </source>
</evidence>
<keyword evidence="3" id="KW-0902">Two-component regulatory system</keyword>
<protein>
    <submittedName>
        <fullName evidence="7">Histidine kinase</fullName>
    </submittedName>
</protein>
<dbReference type="InterPro" id="IPR011712">
    <property type="entry name" value="Sig_transdc_His_kin_sub3_dim/P"/>
</dbReference>
<dbReference type="SUPFAM" id="SSF55781">
    <property type="entry name" value="GAF domain-like"/>
    <property type="match status" value="1"/>
</dbReference>
<dbReference type="InterPro" id="IPR003018">
    <property type="entry name" value="GAF"/>
</dbReference>
<dbReference type="SUPFAM" id="SSF55785">
    <property type="entry name" value="PYP-like sensor domain (PAS domain)"/>
    <property type="match status" value="1"/>
</dbReference>
<dbReference type="Pfam" id="PF13185">
    <property type="entry name" value="GAF_2"/>
    <property type="match status" value="1"/>
</dbReference>
<dbReference type="InterPro" id="IPR035965">
    <property type="entry name" value="PAS-like_dom_sf"/>
</dbReference>
<dbReference type="Gene3D" id="3.30.450.20">
    <property type="entry name" value="PAS domain"/>
    <property type="match status" value="1"/>
</dbReference>
<comment type="caution">
    <text evidence="7">The sequence shown here is derived from an EMBL/GenBank/DDBJ whole genome shotgun (WGS) entry which is preliminary data.</text>
</comment>
<dbReference type="CDD" id="cd00130">
    <property type="entry name" value="PAS"/>
    <property type="match status" value="1"/>
</dbReference>
<keyword evidence="1" id="KW-0808">Transferase</keyword>
<dbReference type="Pfam" id="PF07730">
    <property type="entry name" value="HisKA_3"/>
    <property type="match status" value="1"/>
</dbReference>
<evidence type="ECO:0000256" key="1">
    <source>
        <dbReference type="ARBA" id="ARBA00022679"/>
    </source>
</evidence>
<dbReference type="RefSeq" id="WP_349296626.1">
    <property type="nucleotide sequence ID" value="NZ_JBEDNQ010000001.1"/>
</dbReference>
<gene>
    <name evidence="7" type="ORF">WIS52_03630</name>
</gene>
<dbReference type="PANTHER" id="PTHR24421">
    <property type="entry name" value="NITRATE/NITRITE SENSOR PROTEIN NARX-RELATED"/>
    <property type="match status" value="1"/>
</dbReference>
<evidence type="ECO:0000256" key="4">
    <source>
        <dbReference type="SAM" id="MobiDB-lite"/>
    </source>
</evidence>
<evidence type="ECO:0000256" key="3">
    <source>
        <dbReference type="ARBA" id="ARBA00023012"/>
    </source>
</evidence>
<dbReference type="Proteomes" id="UP001494902">
    <property type="component" value="Unassembled WGS sequence"/>
</dbReference>
<dbReference type="Pfam" id="PF02518">
    <property type="entry name" value="HATPase_c"/>
    <property type="match status" value="1"/>
</dbReference>
<accession>A0ABV1K6T3</accession>
<evidence type="ECO:0000313" key="8">
    <source>
        <dbReference type="Proteomes" id="UP001494902"/>
    </source>
</evidence>
<organism evidence="7 8">
    <name type="scientific">Pseudonocardia nematodicida</name>
    <dbReference type="NCBI Taxonomy" id="1206997"/>
    <lineage>
        <taxon>Bacteria</taxon>
        <taxon>Bacillati</taxon>
        <taxon>Actinomycetota</taxon>
        <taxon>Actinomycetes</taxon>
        <taxon>Pseudonocardiales</taxon>
        <taxon>Pseudonocardiaceae</taxon>
        <taxon>Pseudonocardia</taxon>
    </lineage>
</organism>
<dbReference type="SUPFAM" id="SSF55874">
    <property type="entry name" value="ATPase domain of HSP90 chaperone/DNA topoisomerase II/histidine kinase"/>
    <property type="match status" value="1"/>
</dbReference>
<keyword evidence="8" id="KW-1185">Reference proteome</keyword>
<dbReference type="Pfam" id="PF13188">
    <property type="entry name" value="PAS_8"/>
    <property type="match status" value="1"/>
</dbReference>
<reference evidence="7 8" key="1">
    <citation type="submission" date="2024-03" db="EMBL/GenBank/DDBJ databases">
        <title>Draft genome sequence of Pseudonocardia nematodicida JCM 31783.</title>
        <authorList>
            <person name="Butdee W."/>
            <person name="Duangmal K."/>
        </authorList>
    </citation>
    <scope>NUCLEOTIDE SEQUENCE [LARGE SCALE GENOMIC DNA]</scope>
    <source>
        <strain evidence="7 8">JCM 31783</strain>
    </source>
</reference>